<dbReference type="Pfam" id="PF00501">
    <property type="entry name" value="AMP-binding"/>
    <property type="match status" value="1"/>
</dbReference>
<dbReference type="Proteomes" id="UP000053611">
    <property type="component" value="Unassembled WGS sequence"/>
</dbReference>
<dbReference type="RefSeq" id="XP_018281818.1">
    <property type="nucleotide sequence ID" value="XM_018425922.1"/>
</dbReference>
<evidence type="ECO:0000259" key="4">
    <source>
        <dbReference type="Pfam" id="PF13193"/>
    </source>
</evidence>
<dbReference type="PANTHER" id="PTHR24096">
    <property type="entry name" value="LONG-CHAIN-FATTY-ACID--COA LIGASE"/>
    <property type="match status" value="1"/>
</dbReference>
<dbReference type="Gene3D" id="3.30.300.30">
    <property type="match status" value="1"/>
</dbReference>
<dbReference type="InterPro" id="IPR042099">
    <property type="entry name" value="ANL_N_sf"/>
</dbReference>
<dbReference type="STRING" id="879819.A0A0J0XW59"/>
<proteinExistence type="inferred from homology"/>
<evidence type="ECO:0000259" key="3">
    <source>
        <dbReference type="Pfam" id="PF00501"/>
    </source>
</evidence>
<dbReference type="InterPro" id="IPR000873">
    <property type="entry name" value="AMP-dep_synth/lig_dom"/>
</dbReference>
<protein>
    <submittedName>
        <fullName evidence="5">Acetyl-CoA synthetase-like protein</fullName>
    </submittedName>
</protein>
<dbReference type="InterPro" id="IPR045851">
    <property type="entry name" value="AMP-bd_C_sf"/>
</dbReference>
<feature type="domain" description="AMP-binding enzyme C-terminal" evidence="4">
    <location>
        <begin position="454"/>
        <end position="532"/>
    </location>
</feature>
<dbReference type="Gene3D" id="3.40.50.12780">
    <property type="entry name" value="N-terminal domain of ligase-like"/>
    <property type="match status" value="1"/>
</dbReference>
<evidence type="ECO:0000256" key="1">
    <source>
        <dbReference type="ARBA" id="ARBA00006432"/>
    </source>
</evidence>
<evidence type="ECO:0000313" key="6">
    <source>
        <dbReference type="Proteomes" id="UP000053611"/>
    </source>
</evidence>
<dbReference type="EMBL" id="KQ087182">
    <property type="protein sequence ID" value="KLT45327.1"/>
    <property type="molecule type" value="Genomic_DNA"/>
</dbReference>
<keyword evidence="6" id="KW-1185">Reference proteome</keyword>
<sequence>MPPVIYEAPYPAPFFPQQSVFQYLFPEAPGISPLPAFDDQLPAFIDGKSGRTLTRAELRSLALRLAAAMRAIGGAEAPGVACIWGFNSLEWVVAAYACMAAGVTLSPANAGYTPSELAHQINDSGAELVFLAPSHIAMFDEARPLLKRSFPPERVVILAESADAPYKTMYDILPQGEFTAQRFDRADAQATAWLCYSSGTTGLPKGVMTSHFNITSQIQAGNIGFQRMRPGDAVIAFIPYSHIYGAVIGLLQPISQGSAVVVLPRFEEVPVLQAIERFKVTLGLFVPPVFIVLLNSPHVRKYDLSSLKTIMSGAAPLSAELLQAFTALIPQCRIIQAYGMTETSPNIANMHRGISVGREYSVGRLLPGFQARLVKDDGEDADTTRGEAGELWVRGPCVMKGYHNNPAATDATIAPGGWLKTGDVVTRDAEGWLSVVDRKKELIKYKGFQVAPAEMEGLLIQHDDVLDVGVVGVYDPKQATELVRAYLVLKGDNKESVAEQVAAWVAQRAARAKHLSGGIVVVDAIPKSPSGKILRKLLRERAKADADPVVAMPRGAKL</sequence>
<dbReference type="InterPro" id="IPR025110">
    <property type="entry name" value="AMP-bd_C"/>
</dbReference>
<dbReference type="OrthoDB" id="6509636at2759"/>
<dbReference type="SUPFAM" id="SSF56801">
    <property type="entry name" value="Acetyl-CoA synthetase-like"/>
    <property type="match status" value="1"/>
</dbReference>
<dbReference type="PROSITE" id="PS00455">
    <property type="entry name" value="AMP_BINDING"/>
    <property type="match status" value="1"/>
</dbReference>
<dbReference type="InterPro" id="IPR020845">
    <property type="entry name" value="AMP-binding_CS"/>
</dbReference>
<dbReference type="GeneID" id="28986525"/>
<evidence type="ECO:0000256" key="2">
    <source>
        <dbReference type="ARBA" id="ARBA00022598"/>
    </source>
</evidence>
<name>A0A0J0XW59_9TREE</name>
<keyword evidence="2" id="KW-0436">Ligase</keyword>
<organism evidence="5 6">
    <name type="scientific">Cutaneotrichosporon oleaginosum</name>
    <dbReference type="NCBI Taxonomy" id="879819"/>
    <lineage>
        <taxon>Eukaryota</taxon>
        <taxon>Fungi</taxon>
        <taxon>Dikarya</taxon>
        <taxon>Basidiomycota</taxon>
        <taxon>Agaricomycotina</taxon>
        <taxon>Tremellomycetes</taxon>
        <taxon>Trichosporonales</taxon>
        <taxon>Trichosporonaceae</taxon>
        <taxon>Cutaneotrichosporon</taxon>
    </lineage>
</organism>
<comment type="similarity">
    <text evidence="1">Belongs to the ATP-dependent AMP-binding enzyme family.</text>
</comment>
<dbReference type="PANTHER" id="PTHR24096:SF149">
    <property type="entry name" value="AMP-BINDING DOMAIN-CONTAINING PROTEIN-RELATED"/>
    <property type="match status" value="1"/>
</dbReference>
<reference evidence="5 6" key="1">
    <citation type="submission" date="2015-03" db="EMBL/GenBank/DDBJ databases">
        <title>Genomics and transcriptomics of the oil-accumulating basidiomycete yeast T. oleaginosus allow insights into substrate utilization and the diverse evolutionary trajectories of mating systems in fungi.</title>
        <authorList>
            <consortium name="DOE Joint Genome Institute"/>
            <person name="Kourist R."/>
            <person name="Kracht O."/>
            <person name="Bracharz F."/>
            <person name="Lipzen A."/>
            <person name="Nolan M."/>
            <person name="Ohm R."/>
            <person name="Grigoriev I."/>
            <person name="Sun S."/>
            <person name="Heitman J."/>
            <person name="Bruck T."/>
            <person name="Nowrousian M."/>
        </authorList>
    </citation>
    <scope>NUCLEOTIDE SEQUENCE [LARGE SCALE GENOMIC DNA]</scope>
    <source>
        <strain evidence="5 6">IBC0246</strain>
    </source>
</reference>
<gene>
    <name evidence="5" type="ORF">CC85DRAFT_310721</name>
</gene>
<feature type="domain" description="AMP-dependent synthetase/ligase" evidence="3">
    <location>
        <begin position="42"/>
        <end position="403"/>
    </location>
</feature>
<dbReference type="Pfam" id="PF13193">
    <property type="entry name" value="AMP-binding_C"/>
    <property type="match status" value="1"/>
</dbReference>
<accession>A0A0J0XW59</accession>
<dbReference type="GO" id="GO:0016405">
    <property type="term" value="F:CoA-ligase activity"/>
    <property type="evidence" value="ECO:0007669"/>
    <property type="project" value="TreeGrafter"/>
</dbReference>
<evidence type="ECO:0000313" key="5">
    <source>
        <dbReference type="EMBL" id="KLT45327.1"/>
    </source>
</evidence>
<dbReference type="AlphaFoldDB" id="A0A0J0XW59"/>